<dbReference type="PROSITE" id="PS51257">
    <property type="entry name" value="PROKAR_LIPOPROTEIN"/>
    <property type="match status" value="1"/>
</dbReference>
<organism evidence="2 3">
    <name type="scientific">Piscinibacter gummiphilus</name>
    <dbReference type="NCBI Taxonomy" id="946333"/>
    <lineage>
        <taxon>Bacteria</taxon>
        <taxon>Pseudomonadati</taxon>
        <taxon>Pseudomonadota</taxon>
        <taxon>Betaproteobacteria</taxon>
        <taxon>Burkholderiales</taxon>
        <taxon>Sphaerotilaceae</taxon>
        <taxon>Piscinibacter</taxon>
    </lineage>
</organism>
<evidence type="ECO:0000313" key="3">
    <source>
        <dbReference type="Proteomes" id="UP001303946"/>
    </source>
</evidence>
<proteinExistence type="predicted"/>
<feature type="transmembrane region" description="Helical" evidence="1">
    <location>
        <begin position="56"/>
        <end position="86"/>
    </location>
</feature>
<name>A0ABZ0CUQ2_9BURK</name>
<reference evidence="2 3" key="1">
    <citation type="submission" date="2023-10" db="EMBL/GenBank/DDBJ databases">
        <title>Bacteria for the degradation of biodegradable plastic PBAT(Polybutylene adipate terephthalate).</title>
        <authorList>
            <person name="Weon H.-Y."/>
            <person name="Yeon J."/>
        </authorList>
    </citation>
    <scope>NUCLEOTIDE SEQUENCE [LARGE SCALE GENOMIC DNA]</scope>
    <source>
        <strain evidence="2 3">SBD 7-3</strain>
    </source>
</reference>
<evidence type="ECO:0000256" key="1">
    <source>
        <dbReference type="SAM" id="Phobius"/>
    </source>
</evidence>
<accession>A0ABZ0CUQ2</accession>
<dbReference type="EMBL" id="CP136336">
    <property type="protein sequence ID" value="WOB08717.1"/>
    <property type="molecule type" value="Genomic_DNA"/>
</dbReference>
<sequence>MKVPSLLLLPLLLSACIVVPRTEIVFDDDCKIQKRQMVLDVQQIGWFGGCANEGCVALLVGAGAVATASAVISGSIAVIGNVVYWLERRGQCFK</sequence>
<gene>
    <name evidence="2" type="ORF">RXV79_01365</name>
</gene>
<protein>
    <recommendedName>
        <fullName evidence="4">Lipoprotein</fullName>
    </recommendedName>
</protein>
<keyword evidence="1" id="KW-0812">Transmembrane</keyword>
<evidence type="ECO:0008006" key="4">
    <source>
        <dbReference type="Google" id="ProtNLM"/>
    </source>
</evidence>
<keyword evidence="1" id="KW-1133">Transmembrane helix</keyword>
<dbReference type="RefSeq" id="WP_316701552.1">
    <property type="nucleotide sequence ID" value="NZ_CP136336.1"/>
</dbReference>
<keyword evidence="3" id="KW-1185">Reference proteome</keyword>
<keyword evidence="1" id="KW-0472">Membrane</keyword>
<evidence type="ECO:0000313" key="2">
    <source>
        <dbReference type="EMBL" id="WOB08717.1"/>
    </source>
</evidence>
<dbReference type="Proteomes" id="UP001303946">
    <property type="component" value="Chromosome"/>
</dbReference>